<dbReference type="Gene3D" id="2.60.40.790">
    <property type="match status" value="1"/>
</dbReference>
<feature type="domain" description="SHSP" evidence="4">
    <location>
        <begin position="36"/>
        <end position="148"/>
    </location>
</feature>
<dbReference type="OrthoDB" id="9811615at2"/>
<reference evidence="5" key="1">
    <citation type="submission" date="2019-08" db="EMBL/GenBank/DDBJ databases">
        <title>Carotenoids and Carotenoid Binding Proteins in the Halophilic Cyanobacterium Euhalothece sp. ZM00.</title>
        <authorList>
            <person name="Cho S.M."/>
            <person name="Song J.Y."/>
            <person name="Park Y.-I."/>
        </authorList>
    </citation>
    <scope>NUCLEOTIDE SEQUENCE [LARGE SCALE GENOMIC DNA]</scope>
    <source>
        <strain evidence="5">Z-M001</strain>
    </source>
</reference>
<dbReference type="AlphaFoldDB" id="A0A5B8NM00"/>
<dbReference type="Proteomes" id="UP000318453">
    <property type="component" value="Chromosome"/>
</dbReference>
<organism evidence="5 6">
    <name type="scientific">Euhalothece natronophila Z-M001</name>
    <dbReference type="NCBI Taxonomy" id="522448"/>
    <lineage>
        <taxon>Bacteria</taxon>
        <taxon>Bacillati</taxon>
        <taxon>Cyanobacteriota</taxon>
        <taxon>Cyanophyceae</taxon>
        <taxon>Oscillatoriophycideae</taxon>
        <taxon>Chroococcales</taxon>
        <taxon>Halothecacae</taxon>
        <taxon>Halothece cluster</taxon>
        <taxon>Euhalothece</taxon>
    </lineage>
</organism>
<dbReference type="PANTHER" id="PTHR46733">
    <property type="entry name" value="26.5 KDA HEAT SHOCK PROTEIN, MITOCHONDRIAL"/>
    <property type="match status" value="1"/>
</dbReference>
<evidence type="ECO:0000256" key="2">
    <source>
        <dbReference type="PROSITE-ProRule" id="PRU00285"/>
    </source>
</evidence>
<dbReference type="PANTHER" id="PTHR46733:SF4">
    <property type="entry name" value="HEAT SHOCK PROTEIN 21, CHLOROPLASTIC"/>
    <property type="match status" value="1"/>
</dbReference>
<dbReference type="Pfam" id="PF00011">
    <property type="entry name" value="HSP20"/>
    <property type="match status" value="1"/>
</dbReference>
<evidence type="ECO:0000259" key="4">
    <source>
        <dbReference type="PROSITE" id="PS01031"/>
    </source>
</evidence>
<dbReference type="EMBL" id="CP042326">
    <property type="protein sequence ID" value="QDZ39561.1"/>
    <property type="molecule type" value="Genomic_DNA"/>
</dbReference>
<dbReference type="InterPro" id="IPR008978">
    <property type="entry name" value="HSP20-like_chaperone"/>
</dbReference>
<name>A0A5B8NM00_9CHRO</name>
<gene>
    <name evidence="5" type="ORF">FRE64_06235</name>
</gene>
<dbReference type="SUPFAM" id="SSF49764">
    <property type="entry name" value="HSP20-like chaperones"/>
    <property type="match status" value="1"/>
</dbReference>
<evidence type="ECO:0000256" key="3">
    <source>
        <dbReference type="RuleBase" id="RU003616"/>
    </source>
</evidence>
<dbReference type="InterPro" id="IPR002068">
    <property type="entry name" value="A-crystallin/Hsp20_dom"/>
</dbReference>
<keyword evidence="6" id="KW-1185">Reference proteome</keyword>
<evidence type="ECO:0000313" key="5">
    <source>
        <dbReference type="EMBL" id="QDZ39561.1"/>
    </source>
</evidence>
<dbReference type="GO" id="GO:0009408">
    <property type="term" value="P:response to heat"/>
    <property type="evidence" value="ECO:0007669"/>
    <property type="project" value="InterPro"/>
</dbReference>
<dbReference type="RefSeq" id="WP_146295161.1">
    <property type="nucleotide sequence ID" value="NZ_CP042326.1"/>
</dbReference>
<evidence type="ECO:0000256" key="1">
    <source>
        <dbReference type="ARBA" id="ARBA00023016"/>
    </source>
</evidence>
<keyword evidence="1" id="KW-0346">Stress response</keyword>
<dbReference type="KEGG" id="enn:FRE64_06235"/>
<comment type="similarity">
    <text evidence="2 3">Belongs to the small heat shock protein (HSP20) family.</text>
</comment>
<dbReference type="PROSITE" id="PS01031">
    <property type="entry name" value="SHSP"/>
    <property type="match status" value="1"/>
</dbReference>
<evidence type="ECO:0000313" key="6">
    <source>
        <dbReference type="Proteomes" id="UP000318453"/>
    </source>
</evidence>
<dbReference type="CDD" id="cd06464">
    <property type="entry name" value="ACD_sHsps-like"/>
    <property type="match status" value="1"/>
</dbReference>
<accession>A0A5B8NM00</accession>
<proteinExistence type="inferred from homology"/>
<sequence>MALIRWQPFREMDELQQEFNHIFDRLGYKYSDQKNDNLTAFVPPAEMEETEEAFHLRLEVPGMNPDDLDIQVSAENISIRGERKSESKTEENGMKRSEFRYGTFQRVIPLSSRIDHNNVQADYKNGVLELTLPKAEEEKQKAVKVKVNH</sequence>
<protein>
    <submittedName>
        <fullName evidence="5">Hsp20/alpha crystallin family protein</fullName>
    </submittedName>
</protein>
<dbReference type="InterPro" id="IPR044587">
    <property type="entry name" value="HSP21-like"/>
</dbReference>